<organism evidence="1 2">
    <name type="scientific">Polynucleobacter victoriensis</name>
    <dbReference type="NCBI Taxonomy" id="2049319"/>
    <lineage>
        <taxon>Bacteria</taxon>
        <taxon>Pseudomonadati</taxon>
        <taxon>Pseudomonadota</taxon>
        <taxon>Betaproteobacteria</taxon>
        <taxon>Burkholderiales</taxon>
        <taxon>Burkholderiaceae</taxon>
        <taxon>Polynucleobacter</taxon>
    </lineage>
</organism>
<dbReference type="Proteomes" id="UP000197215">
    <property type="component" value="Unassembled WGS sequence"/>
</dbReference>
<sequence length="245" mass="27578">MISNSLRYVDFAAPSHQWTAGTGALPFDNDAAPEIAYFQEPGTGASSGLSRVWWEQHISKPLTENERVLVLRSRLNTRMANKINTYVLPRNFEVVGTPVLGQFITPKKMMSVIREAWLPNVTQLAQILRVERPTIYLWNSLDDAARIRVHKMGRLKEVYQLAEKWIALGSLSINILSIPIETGETLINVLSKENLNEQSALSFHALMNSFGDREKSIRTEKTRRIGEALGRALTKFPVASTKKSS</sequence>
<evidence type="ECO:0000313" key="1">
    <source>
        <dbReference type="EMBL" id="SNC59178.1"/>
    </source>
</evidence>
<proteinExistence type="predicted"/>
<keyword evidence="2" id="KW-1185">Reference proteome</keyword>
<reference evidence="2" key="1">
    <citation type="submission" date="2017-06" db="EMBL/GenBank/DDBJ databases">
        <authorList>
            <person name="Varghese N."/>
            <person name="Submissions S."/>
        </authorList>
    </citation>
    <scope>NUCLEOTIDE SEQUENCE [LARGE SCALE GENOMIC DNA]</scope>
    <source>
        <strain evidence="2">MWH-VicM1</strain>
    </source>
</reference>
<dbReference type="OrthoDB" id="7273451at2"/>
<dbReference type="EMBL" id="FYEX01000001">
    <property type="protein sequence ID" value="SNC59178.1"/>
    <property type="molecule type" value="Genomic_DNA"/>
</dbReference>
<accession>A0A212SZG5</accession>
<evidence type="ECO:0000313" key="2">
    <source>
        <dbReference type="Proteomes" id="UP000197215"/>
    </source>
</evidence>
<dbReference type="AlphaFoldDB" id="A0A212SZG5"/>
<name>A0A212SZG5_9BURK</name>
<gene>
    <name evidence="1" type="ORF">SAMN06295916_0008</name>
</gene>
<protein>
    <submittedName>
        <fullName evidence="1">Uncharacterized protein</fullName>
    </submittedName>
</protein>
<dbReference type="RefSeq" id="WP_088811889.1">
    <property type="nucleotide sequence ID" value="NZ_FYEX01000001.1"/>
</dbReference>